<feature type="transmembrane region" description="Helical" evidence="6">
    <location>
        <begin position="154"/>
        <end position="181"/>
    </location>
</feature>
<dbReference type="Pfam" id="PF06271">
    <property type="entry name" value="RDD"/>
    <property type="match status" value="1"/>
</dbReference>
<dbReference type="GeneID" id="32537773"/>
<evidence type="ECO:0000313" key="8">
    <source>
        <dbReference type="EMBL" id="WLS99419.1"/>
    </source>
</evidence>
<gene>
    <name evidence="8" type="ORF">RAM05_05350</name>
</gene>
<evidence type="ECO:0000313" key="9">
    <source>
        <dbReference type="Proteomes" id="UP001229773"/>
    </source>
</evidence>
<dbReference type="PANTHER" id="PTHR36115:SF4">
    <property type="entry name" value="MEMBRANE PROTEIN"/>
    <property type="match status" value="1"/>
</dbReference>
<dbReference type="InterPro" id="IPR010432">
    <property type="entry name" value="RDD"/>
</dbReference>
<evidence type="ECO:0000256" key="6">
    <source>
        <dbReference type="SAM" id="Phobius"/>
    </source>
</evidence>
<evidence type="ECO:0000259" key="7">
    <source>
        <dbReference type="Pfam" id="PF06271"/>
    </source>
</evidence>
<evidence type="ECO:0000256" key="2">
    <source>
        <dbReference type="ARBA" id="ARBA00022475"/>
    </source>
</evidence>
<evidence type="ECO:0000256" key="4">
    <source>
        <dbReference type="ARBA" id="ARBA00022989"/>
    </source>
</evidence>
<keyword evidence="2" id="KW-1003">Cell membrane</keyword>
<keyword evidence="4 6" id="KW-1133">Transmembrane helix</keyword>
<feature type="transmembrane region" description="Helical" evidence="6">
    <location>
        <begin position="34"/>
        <end position="55"/>
    </location>
</feature>
<evidence type="ECO:0000256" key="5">
    <source>
        <dbReference type="ARBA" id="ARBA00023136"/>
    </source>
</evidence>
<name>A0ABD7Z5W8_9NEIS</name>
<feature type="transmembrane region" description="Helical" evidence="6">
    <location>
        <begin position="110"/>
        <end position="133"/>
    </location>
</feature>
<keyword evidence="5 6" id="KW-0472">Membrane</keyword>
<evidence type="ECO:0000256" key="1">
    <source>
        <dbReference type="ARBA" id="ARBA00004651"/>
    </source>
</evidence>
<feature type="transmembrane region" description="Helical" evidence="6">
    <location>
        <begin position="207"/>
        <end position="232"/>
    </location>
</feature>
<reference evidence="8 9" key="1">
    <citation type="submission" date="2023-08" db="EMBL/GenBank/DDBJ databases">
        <title>Complete genome sequences of 12 bacterial strains from the honey bee gut, resolved with long-read nanopore sequencing.</title>
        <authorList>
            <person name="Kwong W.K."/>
            <person name="Acheampong S."/>
            <person name="Polat M.F."/>
        </authorList>
    </citation>
    <scope>NUCLEOTIDE SEQUENCE [LARGE SCALE GENOMIC DNA]</scope>
    <source>
        <strain evidence="9">wkB9</strain>
    </source>
</reference>
<proteinExistence type="predicted"/>
<dbReference type="PANTHER" id="PTHR36115">
    <property type="entry name" value="PROLINE-RICH ANTIGEN HOMOLOG-RELATED"/>
    <property type="match status" value="1"/>
</dbReference>
<feature type="domain" description="RDD" evidence="7">
    <location>
        <begin position="28"/>
        <end position="246"/>
    </location>
</feature>
<dbReference type="RefSeq" id="WP_080690439.1">
    <property type="nucleotide sequence ID" value="NZ_CP132375.1"/>
</dbReference>
<dbReference type="Proteomes" id="UP001229773">
    <property type="component" value="Chromosome"/>
</dbReference>
<dbReference type="GO" id="GO:0005886">
    <property type="term" value="C:plasma membrane"/>
    <property type="evidence" value="ECO:0007669"/>
    <property type="project" value="UniProtKB-SubCell"/>
</dbReference>
<accession>A0ABD7Z5W8</accession>
<keyword evidence="3 6" id="KW-0812">Transmembrane</keyword>
<dbReference type="AlphaFoldDB" id="A0ABD7Z5W8"/>
<sequence length="253" mass="30100">MSRTRQSSALNDKHNFLMTEKGGLVELAPPWKRVTAYLINYVIYYFIFYIALHVYNFQTDYESNHSQNIINPFELWFFADYRTDKSIESIFSFLFMDNEFEGGVHQPIRIFLYIILPLLIYVVFQFIQMSLTGQSVGKRLMKIKVIKKNGEKAGFFNVVLIREIFYTFITLILFTMLIIIIDVPPNLMDFAKNVGVYQNFIYKFLNYLYRILCIFTEFSTLFLFICIIMLFIRKSDYRTLQDFLANTIVVKIK</sequence>
<dbReference type="InterPro" id="IPR051791">
    <property type="entry name" value="Pra-immunoreactive"/>
</dbReference>
<dbReference type="EMBL" id="CP132375">
    <property type="protein sequence ID" value="WLS99419.1"/>
    <property type="molecule type" value="Genomic_DNA"/>
</dbReference>
<evidence type="ECO:0000256" key="3">
    <source>
        <dbReference type="ARBA" id="ARBA00022692"/>
    </source>
</evidence>
<protein>
    <submittedName>
        <fullName evidence="8">RDD family protein</fullName>
    </submittedName>
</protein>
<organism evidence="8 9">
    <name type="scientific">Snodgrassella alvi</name>
    <dbReference type="NCBI Taxonomy" id="1196083"/>
    <lineage>
        <taxon>Bacteria</taxon>
        <taxon>Pseudomonadati</taxon>
        <taxon>Pseudomonadota</taxon>
        <taxon>Betaproteobacteria</taxon>
        <taxon>Neisseriales</taxon>
        <taxon>Neisseriaceae</taxon>
        <taxon>Snodgrassella</taxon>
    </lineage>
</organism>
<comment type="subcellular location">
    <subcellularLocation>
        <location evidence="1">Cell membrane</location>
        <topology evidence="1">Multi-pass membrane protein</topology>
    </subcellularLocation>
</comment>